<sequence length="79" mass="8489">MRLEALEEGIELVGHKRAVAVSGRADKLVIGKAFCKVDAGCRSVAHPPDLMLCPRQVFHRTVQVAIESSAEGFLTPAFG</sequence>
<reference evidence="2" key="1">
    <citation type="journal article" date="2019" name="Int. J. Syst. Evol. Microbiol.">
        <title>The Global Catalogue of Microorganisms (GCM) 10K type strain sequencing project: providing services to taxonomists for standard genome sequencing and annotation.</title>
        <authorList>
            <consortium name="The Broad Institute Genomics Platform"/>
            <consortium name="The Broad Institute Genome Sequencing Center for Infectious Disease"/>
            <person name="Wu L."/>
            <person name="Ma J."/>
        </authorList>
    </citation>
    <scope>NUCLEOTIDE SEQUENCE [LARGE SCALE GENOMIC DNA]</scope>
    <source>
        <strain evidence="2">NBRC 103632</strain>
    </source>
</reference>
<comment type="caution">
    <text evidence="1">The sequence shown here is derived from an EMBL/GenBank/DDBJ whole genome shotgun (WGS) entry which is preliminary data.</text>
</comment>
<evidence type="ECO:0000313" key="2">
    <source>
        <dbReference type="Proteomes" id="UP001157440"/>
    </source>
</evidence>
<gene>
    <name evidence="1" type="ORF">GCM10007890_12420</name>
</gene>
<dbReference type="Proteomes" id="UP001157440">
    <property type="component" value="Unassembled WGS sequence"/>
</dbReference>
<organism evidence="1 2">
    <name type="scientific">Methylobacterium tardum</name>
    <dbReference type="NCBI Taxonomy" id="374432"/>
    <lineage>
        <taxon>Bacteria</taxon>
        <taxon>Pseudomonadati</taxon>
        <taxon>Pseudomonadota</taxon>
        <taxon>Alphaproteobacteria</taxon>
        <taxon>Hyphomicrobiales</taxon>
        <taxon>Methylobacteriaceae</taxon>
        <taxon>Methylobacterium</taxon>
    </lineage>
</organism>
<keyword evidence="2" id="KW-1185">Reference proteome</keyword>
<name>A0AA37T9E3_9HYPH</name>
<dbReference type="EMBL" id="BSPL01000010">
    <property type="protein sequence ID" value="GLS69230.1"/>
    <property type="molecule type" value="Genomic_DNA"/>
</dbReference>
<protein>
    <submittedName>
        <fullName evidence="1">Uncharacterized protein</fullName>
    </submittedName>
</protein>
<accession>A0AA37T9E3</accession>
<dbReference type="AlphaFoldDB" id="A0AA37T9E3"/>
<evidence type="ECO:0000313" key="1">
    <source>
        <dbReference type="EMBL" id="GLS69230.1"/>
    </source>
</evidence>
<proteinExistence type="predicted"/>